<dbReference type="AlphaFoldDB" id="A0AAU8HW38"/>
<dbReference type="PANTHER" id="PTHR43151">
    <property type="entry name" value="FEOA FAMILY PROTEIN"/>
    <property type="match status" value="1"/>
</dbReference>
<evidence type="ECO:0000313" key="3">
    <source>
        <dbReference type="EMBL" id="XCI29567.1"/>
    </source>
</evidence>
<dbReference type="GO" id="GO:0046914">
    <property type="term" value="F:transition metal ion binding"/>
    <property type="evidence" value="ECO:0007669"/>
    <property type="project" value="InterPro"/>
</dbReference>
<dbReference type="SUPFAM" id="SSF50037">
    <property type="entry name" value="C-terminal domain of transcriptional repressors"/>
    <property type="match status" value="1"/>
</dbReference>
<reference evidence="3" key="1">
    <citation type="journal article" date="2018" name="Antonie Van Leeuwenhoek">
        <title>Proteinivorax hydrogeniformans sp. nov., an anaerobic, haloalkaliphilic bacterium fermenting proteinaceous compounds with high hydrogen production.</title>
        <authorList>
            <person name="Boltyanskaya Y."/>
            <person name="Detkova E."/>
            <person name="Pimenov N."/>
            <person name="Kevbrin V."/>
        </authorList>
    </citation>
    <scope>NUCLEOTIDE SEQUENCE</scope>
    <source>
        <strain evidence="3">Z-710</strain>
    </source>
</reference>
<dbReference type="Pfam" id="PF04023">
    <property type="entry name" value="FeoA"/>
    <property type="match status" value="1"/>
</dbReference>
<dbReference type="Gene3D" id="2.30.30.90">
    <property type="match status" value="1"/>
</dbReference>
<dbReference type="SMART" id="SM00899">
    <property type="entry name" value="FeoA"/>
    <property type="match status" value="1"/>
</dbReference>
<feature type="domain" description="Ferrous iron transporter FeoA-like" evidence="2">
    <location>
        <begin position="1"/>
        <end position="71"/>
    </location>
</feature>
<proteinExistence type="predicted"/>
<reference evidence="3" key="2">
    <citation type="submission" date="2024-06" db="EMBL/GenBank/DDBJ databases">
        <authorList>
            <person name="Petrova K.O."/>
            <person name="Toshchakov S.V."/>
            <person name="Boltjanskaja Y.V."/>
            <person name="Kevbrin V.V."/>
        </authorList>
    </citation>
    <scope>NUCLEOTIDE SEQUENCE</scope>
    <source>
        <strain evidence="3">Z-710</strain>
    </source>
</reference>
<name>A0AAU8HW38_9FIRM</name>
<dbReference type="InterPro" id="IPR038157">
    <property type="entry name" value="FeoA_core_dom"/>
</dbReference>
<dbReference type="EMBL" id="CP159485">
    <property type="protein sequence ID" value="XCI29567.1"/>
    <property type="molecule type" value="Genomic_DNA"/>
</dbReference>
<dbReference type="InterPro" id="IPR008988">
    <property type="entry name" value="Transcriptional_repressor_C"/>
</dbReference>
<keyword evidence="1" id="KW-0408">Iron</keyword>
<accession>A0AAU8HW38</accession>
<dbReference type="InterPro" id="IPR053184">
    <property type="entry name" value="FeoA-like"/>
</dbReference>
<gene>
    <name evidence="3" type="ORF">PRVXH_000890</name>
</gene>
<evidence type="ECO:0000259" key="2">
    <source>
        <dbReference type="SMART" id="SM00899"/>
    </source>
</evidence>
<sequence length="88" mass="10175">MRLTQVKAGQRAIIKRINDNKYRGQITRFGLLEGVQILCIKNIKKGPVIVNLNNFHLAIGQQLANQIVVRRESYEKAEASFSWKPQRR</sequence>
<dbReference type="PANTHER" id="PTHR43151:SF1">
    <property type="entry name" value="SSR2333 PROTEIN"/>
    <property type="match status" value="1"/>
</dbReference>
<evidence type="ECO:0000256" key="1">
    <source>
        <dbReference type="ARBA" id="ARBA00023004"/>
    </source>
</evidence>
<dbReference type="RefSeq" id="WP_353894115.1">
    <property type="nucleotide sequence ID" value="NZ_CP159485.1"/>
</dbReference>
<dbReference type="InterPro" id="IPR007167">
    <property type="entry name" value="Fe-transptr_FeoA-like"/>
</dbReference>
<organism evidence="3">
    <name type="scientific">Proteinivorax hydrogeniformans</name>
    <dbReference type="NCBI Taxonomy" id="1826727"/>
    <lineage>
        <taxon>Bacteria</taxon>
        <taxon>Bacillati</taxon>
        <taxon>Bacillota</taxon>
        <taxon>Clostridia</taxon>
        <taxon>Eubacteriales</taxon>
        <taxon>Proteinivoracaceae</taxon>
        <taxon>Proteinivorax</taxon>
    </lineage>
</organism>
<protein>
    <submittedName>
        <fullName evidence="3">FeoA family protein</fullName>
    </submittedName>
</protein>